<keyword evidence="2" id="KW-1185">Reference proteome</keyword>
<reference evidence="1 2" key="1">
    <citation type="submission" date="2019-11" db="EMBL/GenBank/DDBJ databases">
        <authorList>
            <person name="Dong K."/>
        </authorList>
    </citation>
    <scope>NUCLEOTIDE SEQUENCE [LARGE SCALE GENOMIC DNA]</scope>
    <source>
        <strain evidence="1 2">JCM 17370</strain>
    </source>
</reference>
<accession>A0A844H7Q1</accession>
<evidence type="ECO:0000313" key="1">
    <source>
        <dbReference type="EMBL" id="MTH35500.1"/>
    </source>
</evidence>
<gene>
    <name evidence="1" type="ORF">GL279_12905</name>
</gene>
<dbReference type="OrthoDB" id="9953856at2"/>
<dbReference type="InterPro" id="IPR019546">
    <property type="entry name" value="TAT_signal_bac_arc"/>
</dbReference>
<dbReference type="PROSITE" id="PS51318">
    <property type="entry name" value="TAT"/>
    <property type="match status" value="1"/>
</dbReference>
<dbReference type="AlphaFoldDB" id="A0A844H7Q1"/>
<name>A0A844H7Q1_9RHOB</name>
<protein>
    <submittedName>
        <fullName evidence="1">Twin-arginine translocation signal domain-containing protein</fullName>
    </submittedName>
</protein>
<dbReference type="InterPro" id="IPR006311">
    <property type="entry name" value="TAT_signal"/>
</dbReference>
<dbReference type="NCBIfam" id="TIGR01409">
    <property type="entry name" value="TAT_signal_seq"/>
    <property type="match status" value="1"/>
</dbReference>
<evidence type="ECO:0000313" key="2">
    <source>
        <dbReference type="Proteomes" id="UP000442533"/>
    </source>
</evidence>
<organism evidence="1 2">
    <name type="scientific">Paracoccus limosus</name>
    <dbReference type="NCBI Taxonomy" id="913252"/>
    <lineage>
        <taxon>Bacteria</taxon>
        <taxon>Pseudomonadati</taxon>
        <taxon>Pseudomonadota</taxon>
        <taxon>Alphaproteobacteria</taxon>
        <taxon>Rhodobacterales</taxon>
        <taxon>Paracoccaceae</taxon>
        <taxon>Paracoccus</taxon>
    </lineage>
</organism>
<dbReference type="Proteomes" id="UP000442533">
    <property type="component" value="Unassembled WGS sequence"/>
</dbReference>
<comment type="caution">
    <text evidence="1">The sequence shown here is derived from an EMBL/GenBank/DDBJ whole genome shotgun (WGS) entry which is preliminary data.</text>
</comment>
<dbReference type="EMBL" id="WMIF01000018">
    <property type="protein sequence ID" value="MTH35500.1"/>
    <property type="molecule type" value="Genomic_DNA"/>
</dbReference>
<proteinExistence type="predicted"/>
<dbReference type="RefSeq" id="WP_155065051.1">
    <property type="nucleotide sequence ID" value="NZ_WMIF01000018.1"/>
</dbReference>
<sequence length="113" mass="11731">MISRRTFIQGTAGAIGAALAFPALAAEPGRLLRIDSIEMPRFAAGPDRIRLSGNQLDRFAQLGRALGGTGPVTVETHLDGAGQVLLDAALNASGRRVGPARHRADGATFTILS</sequence>